<feature type="signal peptide" evidence="1">
    <location>
        <begin position="1"/>
        <end position="18"/>
    </location>
</feature>
<keyword evidence="1" id="KW-0732">Signal</keyword>
<evidence type="ECO:0008006" key="4">
    <source>
        <dbReference type="Google" id="ProtNLM"/>
    </source>
</evidence>
<gene>
    <name evidence="2" type="ORF">IAC29_00075</name>
</gene>
<dbReference type="EMBL" id="JADIMQ010000003">
    <property type="protein sequence ID" value="MBO8447651.1"/>
    <property type="molecule type" value="Genomic_DNA"/>
</dbReference>
<feature type="chain" id="PRO_5039110175" description="Lipoprotein" evidence="1">
    <location>
        <begin position="19"/>
        <end position="422"/>
    </location>
</feature>
<proteinExistence type="predicted"/>
<dbReference type="PROSITE" id="PS51257">
    <property type="entry name" value="PROKAR_LIPOPROTEIN"/>
    <property type="match status" value="1"/>
</dbReference>
<comment type="caution">
    <text evidence="2">The sequence shown here is derived from an EMBL/GenBank/DDBJ whole genome shotgun (WGS) entry which is preliminary data.</text>
</comment>
<name>A0A9D9EGH4_9BACT</name>
<reference evidence="2" key="2">
    <citation type="journal article" date="2021" name="PeerJ">
        <title>Extensive microbial diversity within the chicken gut microbiome revealed by metagenomics and culture.</title>
        <authorList>
            <person name="Gilroy R."/>
            <person name="Ravi A."/>
            <person name="Getino M."/>
            <person name="Pursley I."/>
            <person name="Horton D.L."/>
            <person name="Alikhan N.F."/>
            <person name="Baker D."/>
            <person name="Gharbi K."/>
            <person name="Hall N."/>
            <person name="Watson M."/>
            <person name="Adriaenssens E.M."/>
            <person name="Foster-Nyarko E."/>
            <person name="Jarju S."/>
            <person name="Secka A."/>
            <person name="Antonio M."/>
            <person name="Oren A."/>
            <person name="Chaudhuri R.R."/>
            <person name="La Ragione R."/>
            <person name="Hildebrand F."/>
            <person name="Pallen M.J."/>
        </authorList>
    </citation>
    <scope>NUCLEOTIDE SEQUENCE</scope>
    <source>
        <strain evidence="2">20514</strain>
    </source>
</reference>
<accession>A0A9D9EGH4</accession>
<reference evidence="2" key="1">
    <citation type="submission" date="2020-10" db="EMBL/GenBank/DDBJ databases">
        <authorList>
            <person name="Gilroy R."/>
        </authorList>
    </citation>
    <scope>NUCLEOTIDE SEQUENCE</scope>
    <source>
        <strain evidence="2">20514</strain>
    </source>
</reference>
<evidence type="ECO:0000313" key="2">
    <source>
        <dbReference type="EMBL" id="MBO8447651.1"/>
    </source>
</evidence>
<sequence>MKRLSGTAILMACIMAFAGCRETFDNELIVTDKGFEVKADVIWSSDYMAYTLNLLLSEGEEGECTFSYVIDSDHSLRLQSTDGEAVEAEHKMTLSSKTPCCFILPAMVPDAAHSISMEFTKEGVKRSYTVGLPDTSQNAVGIRMDTSAELDFSRVILTNLMGASVTTYNVTFSLDGELLTGIKYMSNTFEGSMDIDFARSESYTFELPYIVAGQHQLTVKIKSTLGSESSSVAFTEPQRRQTSLNLSYNSYTGNLMLESDYNPLETEFDITVSATVNGQITYRHKQFLGVAKERTEYFSEKAESTVTVTPGITAVTVDKGLLKGLMDKVFGNTRVDASNFIGNGNARTLHADITSIDLKFTIHSKGDYAGKTVVTLSPTSGRSFPISYRYQGTTWRHGDGYSATFYPTYSVNGKSPSSIHSL</sequence>
<dbReference type="Proteomes" id="UP000810252">
    <property type="component" value="Unassembled WGS sequence"/>
</dbReference>
<evidence type="ECO:0000256" key="1">
    <source>
        <dbReference type="SAM" id="SignalP"/>
    </source>
</evidence>
<dbReference type="AlphaFoldDB" id="A0A9D9EGH4"/>
<evidence type="ECO:0000313" key="3">
    <source>
        <dbReference type="Proteomes" id="UP000810252"/>
    </source>
</evidence>
<protein>
    <recommendedName>
        <fullName evidence="4">Lipoprotein</fullName>
    </recommendedName>
</protein>
<organism evidence="2 3">
    <name type="scientific">Candidatus Cryptobacteroides merdigallinarum</name>
    <dbReference type="NCBI Taxonomy" id="2840770"/>
    <lineage>
        <taxon>Bacteria</taxon>
        <taxon>Pseudomonadati</taxon>
        <taxon>Bacteroidota</taxon>
        <taxon>Bacteroidia</taxon>
        <taxon>Bacteroidales</taxon>
        <taxon>Candidatus Cryptobacteroides</taxon>
    </lineage>
</organism>